<organism evidence="1">
    <name type="scientific">viral metagenome</name>
    <dbReference type="NCBI Taxonomy" id="1070528"/>
    <lineage>
        <taxon>unclassified sequences</taxon>
        <taxon>metagenomes</taxon>
        <taxon>organismal metagenomes</taxon>
    </lineage>
</organism>
<evidence type="ECO:0000313" key="1">
    <source>
        <dbReference type="EMBL" id="QHS93361.1"/>
    </source>
</evidence>
<accession>A0A6C0BNL5</accession>
<dbReference type="EMBL" id="MN739202">
    <property type="protein sequence ID" value="QHS93361.1"/>
    <property type="molecule type" value="Genomic_DNA"/>
</dbReference>
<proteinExistence type="predicted"/>
<protein>
    <submittedName>
        <fullName evidence="1">Uncharacterized protein</fullName>
    </submittedName>
</protein>
<reference evidence="1" key="1">
    <citation type="journal article" date="2020" name="Nature">
        <title>Giant virus diversity and host interactions through global metagenomics.</title>
        <authorList>
            <person name="Schulz F."/>
            <person name="Roux S."/>
            <person name="Paez-Espino D."/>
            <person name="Jungbluth S."/>
            <person name="Walsh D.A."/>
            <person name="Denef V.J."/>
            <person name="McMahon K.D."/>
            <person name="Konstantinidis K.T."/>
            <person name="Eloe-Fadrosh E.A."/>
            <person name="Kyrpides N.C."/>
            <person name="Woyke T."/>
        </authorList>
    </citation>
    <scope>NUCLEOTIDE SEQUENCE</scope>
    <source>
        <strain evidence="1">GVMAG-M-3300017989-17</strain>
    </source>
</reference>
<dbReference type="AlphaFoldDB" id="A0A6C0BNL5"/>
<name>A0A6C0BNL5_9ZZZZ</name>
<sequence>MNTPERHCSVYPNQKTDTNTQFHLCTANPFWSAPQFLFDTLKKMSFFSQTETCTTTPNNTRREKRRQICAVNCTP</sequence>